<evidence type="ECO:0000256" key="3">
    <source>
        <dbReference type="ARBA" id="ARBA00022679"/>
    </source>
</evidence>
<dbReference type="InterPro" id="IPR015424">
    <property type="entry name" value="PyrdxlP-dep_Trfase"/>
</dbReference>
<keyword evidence="3" id="KW-0808">Transferase</keyword>
<dbReference type="SUPFAM" id="SSF53383">
    <property type="entry name" value="PLP-dependent transferases"/>
    <property type="match status" value="1"/>
</dbReference>
<dbReference type="InterPro" id="IPR015422">
    <property type="entry name" value="PyrdxlP-dep_Trfase_small"/>
</dbReference>
<evidence type="ECO:0000256" key="4">
    <source>
        <dbReference type="ARBA" id="ARBA00022898"/>
    </source>
</evidence>
<dbReference type="Gene3D" id="3.40.640.10">
    <property type="entry name" value="Type I PLP-dependent aspartate aminotransferase-like (Major domain)"/>
    <property type="match status" value="1"/>
</dbReference>
<dbReference type="InterPro" id="IPR050106">
    <property type="entry name" value="HistidinolP_aminotransfase"/>
</dbReference>
<dbReference type="PANTHER" id="PTHR43643:SF3">
    <property type="entry name" value="HISTIDINOL-PHOSPHATE AMINOTRANSFERASE"/>
    <property type="match status" value="1"/>
</dbReference>
<gene>
    <name evidence="7" type="primary">hisC</name>
    <name evidence="7" type="ORF">GCM10008023_12820</name>
</gene>
<keyword evidence="2 7" id="KW-0032">Aminotransferase</keyword>
<evidence type="ECO:0000259" key="6">
    <source>
        <dbReference type="Pfam" id="PF00155"/>
    </source>
</evidence>
<sequence>MQDGIENRFKQGADSMTEATITTAATLGAEAQDDLLTRGFARRDLARIAAVFGVGALAASVGRPAFASGGVPDPAPTAKVRIGANECWTGPLAPGQKAAAAMIAMGNRYSPHDERSDFIKAVMSVEGVPFDHVAPWPGSSDPLCRAVVTYCSPTKGLVTADPTFELAGRTAAWLGAPVKAVPLTAEYTHDVKAMLAANPDAGLYYICTPNNPTGTITPLADIEWLIANKPAGSMVLIDEAYTHFAGVPVASSLAVKHPDVIVMRTFSKLFGMAGLRMGYVITNPANLTKMMRYDGGMQSGALPVTSLACATASLTAAPLIAARRAEMQSARGLTLDHLKARGVSVFPTNANMFMIDWKTRAAKDMQAAFRKQSVEIGRSWPIWPTVSRVTVGSSAEMKAFCTALDKVIA</sequence>
<dbReference type="Proteomes" id="UP000652430">
    <property type="component" value="Unassembled WGS sequence"/>
</dbReference>
<evidence type="ECO:0000256" key="2">
    <source>
        <dbReference type="ARBA" id="ARBA00022576"/>
    </source>
</evidence>
<comment type="pathway">
    <text evidence="5">Amino-acid biosynthesis.</text>
</comment>
<comment type="caution">
    <text evidence="7">The sequence shown here is derived from an EMBL/GenBank/DDBJ whole genome shotgun (WGS) entry which is preliminary data.</text>
</comment>
<dbReference type="InterPro" id="IPR015421">
    <property type="entry name" value="PyrdxlP-dep_Trfase_major"/>
</dbReference>
<dbReference type="CDD" id="cd00609">
    <property type="entry name" value="AAT_like"/>
    <property type="match status" value="1"/>
</dbReference>
<dbReference type="InterPro" id="IPR004839">
    <property type="entry name" value="Aminotransferase_I/II_large"/>
</dbReference>
<comment type="similarity">
    <text evidence="1">Belongs to the class-II pyridoxal-phosphate-dependent aminotransferase family. Histidinol-phosphate aminotransferase subfamily.</text>
</comment>
<name>A0ABQ3LD49_9SPHN</name>
<accession>A0ABQ3LD49</accession>
<evidence type="ECO:0000313" key="8">
    <source>
        <dbReference type="Proteomes" id="UP000652430"/>
    </source>
</evidence>
<reference evidence="8" key="1">
    <citation type="journal article" date="2019" name="Int. J. Syst. Evol. Microbiol.">
        <title>The Global Catalogue of Microorganisms (GCM) 10K type strain sequencing project: providing services to taxonomists for standard genome sequencing and annotation.</title>
        <authorList>
            <consortium name="The Broad Institute Genomics Platform"/>
            <consortium name="The Broad Institute Genome Sequencing Center for Infectious Disease"/>
            <person name="Wu L."/>
            <person name="Ma J."/>
        </authorList>
    </citation>
    <scope>NUCLEOTIDE SEQUENCE [LARGE SCALE GENOMIC DNA]</scope>
    <source>
        <strain evidence="8">CGMCC 1.8957</strain>
    </source>
</reference>
<evidence type="ECO:0000256" key="5">
    <source>
        <dbReference type="ARBA" id="ARBA00029440"/>
    </source>
</evidence>
<dbReference type="EMBL" id="BNAQ01000001">
    <property type="protein sequence ID" value="GHH12530.1"/>
    <property type="molecule type" value="Genomic_DNA"/>
</dbReference>
<protein>
    <submittedName>
        <fullName evidence="7">Aminotransferase</fullName>
    </submittedName>
</protein>
<feature type="domain" description="Aminotransferase class I/classII large" evidence="6">
    <location>
        <begin position="95"/>
        <end position="404"/>
    </location>
</feature>
<keyword evidence="4" id="KW-0663">Pyridoxal phosphate</keyword>
<dbReference type="Gene3D" id="3.90.1150.10">
    <property type="entry name" value="Aspartate Aminotransferase, domain 1"/>
    <property type="match status" value="1"/>
</dbReference>
<dbReference type="GO" id="GO:0008483">
    <property type="term" value="F:transaminase activity"/>
    <property type="evidence" value="ECO:0007669"/>
    <property type="project" value="UniProtKB-KW"/>
</dbReference>
<organism evidence="7 8">
    <name type="scientific">Sphingomonas glacialis</name>
    <dbReference type="NCBI Taxonomy" id="658225"/>
    <lineage>
        <taxon>Bacteria</taxon>
        <taxon>Pseudomonadati</taxon>
        <taxon>Pseudomonadota</taxon>
        <taxon>Alphaproteobacteria</taxon>
        <taxon>Sphingomonadales</taxon>
        <taxon>Sphingomonadaceae</taxon>
        <taxon>Sphingomonas</taxon>
    </lineage>
</organism>
<dbReference type="PANTHER" id="PTHR43643">
    <property type="entry name" value="HISTIDINOL-PHOSPHATE AMINOTRANSFERASE 2"/>
    <property type="match status" value="1"/>
</dbReference>
<dbReference type="NCBIfam" id="NF006580">
    <property type="entry name" value="PRK09105.1"/>
    <property type="match status" value="1"/>
</dbReference>
<evidence type="ECO:0000313" key="7">
    <source>
        <dbReference type="EMBL" id="GHH12530.1"/>
    </source>
</evidence>
<evidence type="ECO:0000256" key="1">
    <source>
        <dbReference type="ARBA" id="ARBA00007970"/>
    </source>
</evidence>
<dbReference type="Pfam" id="PF00155">
    <property type="entry name" value="Aminotran_1_2"/>
    <property type="match status" value="1"/>
</dbReference>
<proteinExistence type="inferred from homology"/>
<keyword evidence="8" id="KW-1185">Reference proteome</keyword>